<evidence type="ECO:0000259" key="8">
    <source>
        <dbReference type="PROSITE" id="PS50893"/>
    </source>
</evidence>
<keyword evidence="4" id="KW-1003">Cell membrane</keyword>
<name>A0ABV6LYX3_9ACTN</name>
<feature type="domain" description="ABC transporter" evidence="8">
    <location>
        <begin position="24"/>
        <end position="276"/>
    </location>
</feature>
<dbReference type="PROSITE" id="PS50893">
    <property type="entry name" value="ABC_TRANSPORTER_2"/>
    <property type="match status" value="1"/>
</dbReference>
<dbReference type="PANTHER" id="PTHR43297">
    <property type="entry name" value="OLIGOPEPTIDE TRANSPORT ATP-BINDING PROTEIN APPD"/>
    <property type="match status" value="1"/>
</dbReference>
<comment type="subcellular location">
    <subcellularLocation>
        <location evidence="1">Cell membrane</location>
        <topology evidence="1">Peripheral membrane protein</topology>
    </subcellularLocation>
</comment>
<proteinExistence type="inferred from homology"/>
<gene>
    <name evidence="9" type="ORF">ACFFIA_07620</name>
</gene>
<dbReference type="CDD" id="cd03257">
    <property type="entry name" value="ABC_NikE_OppD_transporters"/>
    <property type="match status" value="1"/>
</dbReference>
<evidence type="ECO:0000256" key="2">
    <source>
        <dbReference type="ARBA" id="ARBA00005417"/>
    </source>
</evidence>
<dbReference type="NCBIfam" id="TIGR01727">
    <property type="entry name" value="oligo_HPY"/>
    <property type="match status" value="1"/>
</dbReference>
<dbReference type="InterPro" id="IPR003439">
    <property type="entry name" value="ABC_transporter-like_ATP-bd"/>
</dbReference>
<keyword evidence="7" id="KW-0472">Membrane</keyword>
<protein>
    <submittedName>
        <fullName evidence="9">ABC transporter ATP-binding protein</fullName>
    </submittedName>
</protein>
<sequence length="345" mass="37396">MSGPESSAPAAARPAVGADPAPLVDLGNLRVTFRLPDRDVPAVRGVSLTVAEGEAVGILGESGSGKSVTGRTLLGLLRTPPAHIEVDHLRFRGEDMTAAMTGPNFSAQATKRFAMIFQNPFTALNPVFRIGTTLCEVLVKRRGMSRADARRAAVELLDAVRISDARNRLRSYPHEFSGGMQQRIMIALALALEPEVLIADEPTTALDVTVQARILDLLREIQRERRMGMIFISHDLDVVSEVTSRVYVMYAGRIVETGPVDSLSRQPRHPYTRGLWASAPRLDRYKTRLPAIPGNPPAPGQAPPGCAFHPRCRLATDICATERPEPRAVAEEALVACHHADKAAA</sequence>
<dbReference type="InterPro" id="IPR017871">
    <property type="entry name" value="ABC_transporter-like_CS"/>
</dbReference>
<keyword evidence="5" id="KW-0547">Nucleotide-binding</keyword>
<evidence type="ECO:0000256" key="7">
    <source>
        <dbReference type="ARBA" id="ARBA00023136"/>
    </source>
</evidence>
<dbReference type="SMART" id="SM00382">
    <property type="entry name" value="AAA"/>
    <property type="match status" value="1"/>
</dbReference>
<dbReference type="Pfam" id="PF08352">
    <property type="entry name" value="oligo_HPY"/>
    <property type="match status" value="1"/>
</dbReference>
<dbReference type="InterPro" id="IPR027417">
    <property type="entry name" value="P-loop_NTPase"/>
</dbReference>
<dbReference type="Proteomes" id="UP001589867">
    <property type="component" value="Unassembled WGS sequence"/>
</dbReference>
<evidence type="ECO:0000313" key="9">
    <source>
        <dbReference type="EMBL" id="MFC0527524.1"/>
    </source>
</evidence>
<dbReference type="InterPro" id="IPR050388">
    <property type="entry name" value="ABC_Ni/Peptide_Import"/>
</dbReference>
<comment type="similarity">
    <text evidence="2">Belongs to the ABC transporter superfamily.</text>
</comment>
<dbReference type="PANTHER" id="PTHR43297:SF2">
    <property type="entry name" value="DIPEPTIDE TRANSPORT ATP-BINDING PROTEIN DPPD"/>
    <property type="match status" value="1"/>
</dbReference>
<dbReference type="PROSITE" id="PS00211">
    <property type="entry name" value="ABC_TRANSPORTER_1"/>
    <property type="match status" value="1"/>
</dbReference>
<evidence type="ECO:0000256" key="1">
    <source>
        <dbReference type="ARBA" id="ARBA00004202"/>
    </source>
</evidence>
<dbReference type="SUPFAM" id="SSF52540">
    <property type="entry name" value="P-loop containing nucleoside triphosphate hydrolases"/>
    <property type="match status" value="1"/>
</dbReference>
<evidence type="ECO:0000313" key="10">
    <source>
        <dbReference type="Proteomes" id="UP001589867"/>
    </source>
</evidence>
<evidence type="ECO:0000256" key="5">
    <source>
        <dbReference type="ARBA" id="ARBA00022741"/>
    </source>
</evidence>
<organism evidence="9 10">
    <name type="scientific">Phytohabitans kaempferiae</name>
    <dbReference type="NCBI Taxonomy" id="1620943"/>
    <lineage>
        <taxon>Bacteria</taxon>
        <taxon>Bacillati</taxon>
        <taxon>Actinomycetota</taxon>
        <taxon>Actinomycetes</taxon>
        <taxon>Micromonosporales</taxon>
        <taxon>Micromonosporaceae</taxon>
    </lineage>
</organism>
<comment type="caution">
    <text evidence="9">The sequence shown here is derived from an EMBL/GenBank/DDBJ whole genome shotgun (WGS) entry which is preliminary data.</text>
</comment>
<evidence type="ECO:0000256" key="4">
    <source>
        <dbReference type="ARBA" id="ARBA00022475"/>
    </source>
</evidence>
<keyword evidence="3" id="KW-0813">Transport</keyword>
<keyword evidence="6 9" id="KW-0067">ATP-binding</keyword>
<dbReference type="InterPro" id="IPR013563">
    <property type="entry name" value="Oligopep_ABC_C"/>
</dbReference>
<dbReference type="Pfam" id="PF00005">
    <property type="entry name" value="ABC_tran"/>
    <property type="match status" value="1"/>
</dbReference>
<keyword evidence="10" id="KW-1185">Reference proteome</keyword>
<dbReference type="EMBL" id="JBHLUH010000009">
    <property type="protein sequence ID" value="MFC0527524.1"/>
    <property type="molecule type" value="Genomic_DNA"/>
</dbReference>
<dbReference type="Gene3D" id="3.40.50.300">
    <property type="entry name" value="P-loop containing nucleotide triphosphate hydrolases"/>
    <property type="match status" value="1"/>
</dbReference>
<reference evidence="9 10" key="1">
    <citation type="submission" date="2024-09" db="EMBL/GenBank/DDBJ databases">
        <authorList>
            <person name="Sun Q."/>
            <person name="Mori K."/>
        </authorList>
    </citation>
    <scope>NUCLEOTIDE SEQUENCE [LARGE SCALE GENOMIC DNA]</scope>
    <source>
        <strain evidence="9 10">TBRC 3947</strain>
    </source>
</reference>
<accession>A0ABV6LYX3</accession>
<evidence type="ECO:0000256" key="3">
    <source>
        <dbReference type="ARBA" id="ARBA00022448"/>
    </source>
</evidence>
<evidence type="ECO:0000256" key="6">
    <source>
        <dbReference type="ARBA" id="ARBA00022840"/>
    </source>
</evidence>
<dbReference type="InterPro" id="IPR003593">
    <property type="entry name" value="AAA+_ATPase"/>
</dbReference>
<dbReference type="RefSeq" id="WP_377247597.1">
    <property type="nucleotide sequence ID" value="NZ_JBHLUH010000009.1"/>
</dbReference>
<dbReference type="GO" id="GO:0005524">
    <property type="term" value="F:ATP binding"/>
    <property type="evidence" value="ECO:0007669"/>
    <property type="project" value="UniProtKB-KW"/>
</dbReference>